<dbReference type="InterPro" id="IPR011971">
    <property type="entry name" value="CHP02284"/>
</dbReference>
<evidence type="ECO:0000313" key="2">
    <source>
        <dbReference type="EMBL" id="KKO09763.1"/>
    </source>
</evidence>
<dbReference type="InterPro" id="IPR019052">
    <property type="entry name" value="DUF2383"/>
</dbReference>
<reference evidence="2" key="1">
    <citation type="journal article" date="2015" name="Nature">
        <title>Complex archaea that bridge the gap between prokaryotes and eukaryotes.</title>
        <authorList>
            <person name="Spang A."/>
            <person name="Saw J.H."/>
            <person name="Jorgensen S.L."/>
            <person name="Zaremba-Niedzwiedzka K."/>
            <person name="Martijn J."/>
            <person name="Lind A.E."/>
            <person name="van Eijk R."/>
            <person name="Schleper C."/>
            <person name="Guy L."/>
            <person name="Ettema T.J."/>
        </authorList>
    </citation>
    <scope>NUCLEOTIDE SEQUENCE</scope>
</reference>
<comment type="caution">
    <text evidence="2">The sequence shown here is derived from an EMBL/GenBank/DDBJ whole genome shotgun (WGS) entry which is preliminary data.</text>
</comment>
<dbReference type="AlphaFoldDB" id="A0A0F9WBP6"/>
<name>A0A0F9WBP6_9ZZZZ</name>
<dbReference type="EMBL" id="LAZR01000006">
    <property type="protein sequence ID" value="KKO09763.1"/>
    <property type="molecule type" value="Genomic_DNA"/>
</dbReference>
<sequence length="154" mass="17076">MNNVDNAKDVISVLNDLIETSKDGEAGFKVCAEDAKRLDLKNLFESRAQECGKAAAELQSIVVRLGGDPEDSTSMGGDMHRRWVDLKSSITGKDDKAVLSECERGEDVAKKSYKQALEKNLPADIQAVVQRQYEGVLRNHDQVKALRDQEKARD</sequence>
<organism evidence="2">
    <name type="scientific">marine sediment metagenome</name>
    <dbReference type="NCBI Taxonomy" id="412755"/>
    <lineage>
        <taxon>unclassified sequences</taxon>
        <taxon>metagenomes</taxon>
        <taxon>ecological metagenomes</taxon>
    </lineage>
</organism>
<dbReference type="Pfam" id="PF09537">
    <property type="entry name" value="DUF2383"/>
    <property type="match status" value="1"/>
</dbReference>
<dbReference type="InterPro" id="IPR012347">
    <property type="entry name" value="Ferritin-like"/>
</dbReference>
<dbReference type="NCBIfam" id="TIGR02284">
    <property type="entry name" value="PA2169 family four-helix-bundle protein"/>
    <property type="match status" value="1"/>
</dbReference>
<feature type="domain" description="DUF2383" evidence="1">
    <location>
        <begin position="9"/>
        <end position="119"/>
    </location>
</feature>
<protein>
    <recommendedName>
        <fullName evidence="1">DUF2383 domain-containing protein</fullName>
    </recommendedName>
</protein>
<gene>
    <name evidence="2" type="ORF">LCGC14_0032590</name>
</gene>
<proteinExistence type="predicted"/>
<dbReference type="InterPro" id="IPR016920">
    <property type="entry name" value="UCP029477"/>
</dbReference>
<dbReference type="Gene3D" id="1.20.1260.10">
    <property type="match status" value="1"/>
</dbReference>
<dbReference type="PIRSF" id="PIRSF029477">
    <property type="entry name" value="UCP029477"/>
    <property type="match status" value="1"/>
</dbReference>
<dbReference type="InterPro" id="IPR009078">
    <property type="entry name" value="Ferritin-like_SF"/>
</dbReference>
<dbReference type="SUPFAM" id="SSF47240">
    <property type="entry name" value="Ferritin-like"/>
    <property type="match status" value="1"/>
</dbReference>
<accession>A0A0F9WBP6</accession>
<evidence type="ECO:0000259" key="1">
    <source>
        <dbReference type="Pfam" id="PF09537"/>
    </source>
</evidence>